<name>A0ACB8EPI0_9SAUR</name>
<sequence>MGCSHSGAARTSVCEQPRGYTGIIYAGVQPLRGPTRNGPWCSPINEGGTDGQMLELMNGSRALLPYAWQMEGGLRVEMGMGGSKVTCTMVDLGITGNSIEKPKEFTTIPRATLHHFQVFPGSDLRVRMPPPSHCLSDR</sequence>
<organism evidence="1 2">
    <name type="scientific">Sphaerodactylus townsendi</name>
    <dbReference type="NCBI Taxonomy" id="933632"/>
    <lineage>
        <taxon>Eukaryota</taxon>
        <taxon>Metazoa</taxon>
        <taxon>Chordata</taxon>
        <taxon>Craniata</taxon>
        <taxon>Vertebrata</taxon>
        <taxon>Euteleostomi</taxon>
        <taxon>Lepidosauria</taxon>
        <taxon>Squamata</taxon>
        <taxon>Bifurcata</taxon>
        <taxon>Gekkota</taxon>
        <taxon>Sphaerodactylidae</taxon>
        <taxon>Sphaerodactylus</taxon>
    </lineage>
</organism>
<keyword evidence="2" id="KW-1185">Reference proteome</keyword>
<accession>A0ACB8EPI0</accession>
<comment type="caution">
    <text evidence="1">The sequence shown here is derived from an EMBL/GenBank/DDBJ whole genome shotgun (WGS) entry which is preliminary data.</text>
</comment>
<proteinExistence type="predicted"/>
<evidence type="ECO:0000313" key="2">
    <source>
        <dbReference type="Proteomes" id="UP000827872"/>
    </source>
</evidence>
<protein>
    <submittedName>
        <fullName evidence="1">Uncharacterized protein</fullName>
    </submittedName>
</protein>
<evidence type="ECO:0000313" key="1">
    <source>
        <dbReference type="EMBL" id="KAH7994522.1"/>
    </source>
</evidence>
<dbReference type="EMBL" id="CM037620">
    <property type="protein sequence ID" value="KAH7994522.1"/>
    <property type="molecule type" value="Genomic_DNA"/>
</dbReference>
<reference evidence="1" key="1">
    <citation type="submission" date="2021-08" db="EMBL/GenBank/DDBJ databases">
        <title>The first chromosome-level gecko genome reveals the dynamic sex chromosomes of Neotropical dwarf geckos (Sphaerodactylidae: Sphaerodactylus).</title>
        <authorList>
            <person name="Pinto B.J."/>
            <person name="Keating S.E."/>
            <person name="Gamble T."/>
        </authorList>
    </citation>
    <scope>NUCLEOTIDE SEQUENCE</scope>
    <source>
        <strain evidence="1">TG3544</strain>
    </source>
</reference>
<gene>
    <name evidence="1" type="ORF">K3G42_008919</name>
</gene>
<dbReference type="Proteomes" id="UP000827872">
    <property type="component" value="Linkage Group LG07"/>
</dbReference>